<feature type="compositionally biased region" description="Basic and acidic residues" evidence="9">
    <location>
        <begin position="43"/>
        <end position="58"/>
    </location>
</feature>
<evidence type="ECO:0000313" key="13">
    <source>
        <dbReference type="EMBL" id="GEL45795.1"/>
    </source>
</evidence>
<evidence type="ECO:0000256" key="1">
    <source>
        <dbReference type="ARBA" id="ARBA00000085"/>
    </source>
</evidence>
<evidence type="ECO:0000256" key="2">
    <source>
        <dbReference type="ARBA" id="ARBA00012438"/>
    </source>
</evidence>
<dbReference type="Gene3D" id="1.20.5.1930">
    <property type="match status" value="1"/>
</dbReference>
<feature type="transmembrane region" description="Helical" evidence="10">
    <location>
        <begin position="150"/>
        <end position="176"/>
    </location>
</feature>
<dbReference type="SUPFAM" id="SSF55874">
    <property type="entry name" value="ATPase domain of HSP90 chaperone/DNA topoisomerase II/histidine kinase"/>
    <property type="match status" value="1"/>
</dbReference>
<keyword evidence="10" id="KW-0472">Membrane</keyword>
<evidence type="ECO:0000256" key="8">
    <source>
        <dbReference type="ARBA" id="ARBA00023012"/>
    </source>
</evidence>
<feature type="domain" description="Signal transduction histidine kinase subgroup 3 dimerisation and phosphoacceptor" evidence="12">
    <location>
        <begin position="289"/>
        <end position="353"/>
    </location>
</feature>
<keyword evidence="8" id="KW-0902">Two-component regulatory system</keyword>
<dbReference type="Gene3D" id="3.30.565.10">
    <property type="entry name" value="Histidine kinase-like ATPase, C-terminal domain"/>
    <property type="match status" value="1"/>
</dbReference>
<keyword evidence="7" id="KW-0067">ATP-binding</keyword>
<feature type="region of interest" description="Disordered" evidence="9">
    <location>
        <begin position="440"/>
        <end position="500"/>
    </location>
</feature>
<reference evidence="13 14" key="1">
    <citation type="submission" date="2019-07" db="EMBL/GenBank/DDBJ databases">
        <title>Whole genome shotgun sequence of Cellulomonas hominis NBRC 16055.</title>
        <authorList>
            <person name="Hosoyama A."/>
            <person name="Uohara A."/>
            <person name="Ohji S."/>
            <person name="Ichikawa N."/>
        </authorList>
    </citation>
    <scope>NUCLEOTIDE SEQUENCE [LARGE SCALE GENOMIC DNA]</scope>
    <source>
        <strain evidence="13 14">NBRC 16055</strain>
    </source>
</reference>
<keyword evidence="6 13" id="KW-0418">Kinase</keyword>
<sequence length="545" mass="57080">MSWRSPAPRSSSSAGTPEPRRLWHSGPAPIPGAGPRRSPSPTPRRDPEEDPLSQDHGRLPVASFTELDARRLGRVRRYFAQHPRASDVVVCLAFVLGSISEVGEGVSSLVQVSAEQRGAGAAVGSMVLTALGVVTLWFRRRWPIRVAGTTALLAVAHVLVAGGIGGFGMGFALALYVVAATRPQRTGWVVLAGATVLVTGSLLVWGVDGATGRTAAPVVITAPDGTVLEDSAGPSTASDVSTFLVLGLIAMAVGANVRGRRLHTRSLVDRHQQLVEAGEQQTKLAAAAEQTRIAREMHDVVAHGLTVMIALSDGARVAVRRSPDDAERALDLLSETGRSALADMRRMLGVLRGADVPLEPQPGTQDLESLVQQFRAAGLTVHLTTAGPPLPSDAGLALTVYRVVQESLTNALRHAGPGSRVDVLVRHGESRVGIEVVDDGNGAAPVAEPPSAGPGLRGRLSERLGTTPEARTDADPVTTAAPAPVPTVPGVTPPPVRTGRGLVGMRERAAVYRGTVTAGPYRAGWRVHVELRTDDTAPTDPEEHP</sequence>
<feature type="compositionally biased region" description="Pro residues" evidence="9">
    <location>
        <begin position="28"/>
        <end position="42"/>
    </location>
</feature>
<gene>
    <name evidence="13" type="ORF">CHO01_09110</name>
</gene>
<dbReference type="InterPro" id="IPR011712">
    <property type="entry name" value="Sig_transdc_His_kin_sub3_dim/P"/>
</dbReference>
<evidence type="ECO:0000256" key="3">
    <source>
        <dbReference type="ARBA" id="ARBA00022553"/>
    </source>
</evidence>
<dbReference type="InterPro" id="IPR036890">
    <property type="entry name" value="HATPase_C_sf"/>
</dbReference>
<feature type="transmembrane region" description="Helical" evidence="10">
    <location>
        <begin position="188"/>
        <end position="207"/>
    </location>
</feature>
<dbReference type="AlphaFoldDB" id="A0A511F9A7"/>
<keyword evidence="10" id="KW-1133">Transmembrane helix</keyword>
<evidence type="ECO:0000256" key="4">
    <source>
        <dbReference type="ARBA" id="ARBA00022679"/>
    </source>
</evidence>
<feature type="compositionally biased region" description="Low complexity" evidence="9">
    <location>
        <begin position="1"/>
        <end position="14"/>
    </location>
</feature>
<keyword evidence="4" id="KW-0808">Transferase</keyword>
<dbReference type="InterPro" id="IPR050482">
    <property type="entry name" value="Sensor_HK_TwoCompSys"/>
</dbReference>
<comment type="catalytic activity">
    <reaction evidence="1">
        <text>ATP + protein L-histidine = ADP + protein N-phospho-L-histidine.</text>
        <dbReference type="EC" id="2.7.13.3"/>
    </reaction>
</comment>
<keyword evidence="10" id="KW-0812">Transmembrane</keyword>
<dbReference type="InterPro" id="IPR003594">
    <property type="entry name" value="HATPase_dom"/>
</dbReference>
<evidence type="ECO:0000256" key="9">
    <source>
        <dbReference type="SAM" id="MobiDB-lite"/>
    </source>
</evidence>
<evidence type="ECO:0000259" key="11">
    <source>
        <dbReference type="Pfam" id="PF02518"/>
    </source>
</evidence>
<dbReference type="GO" id="GO:0046983">
    <property type="term" value="F:protein dimerization activity"/>
    <property type="evidence" value="ECO:0007669"/>
    <property type="project" value="InterPro"/>
</dbReference>
<name>A0A511F9A7_9CELL</name>
<dbReference type="PANTHER" id="PTHR24421:SF10">
    <property type="entry name" value="NITRATE_NITRITE SENSOR PROTEIN NARQ"/>
    <property type="match status" value="1"/>
</dbReference>
<dbReference type="GO" id="GO:0005524">
    <property type="term" value="F:ATP binding"/>
    <property type="evidence" value="ECO:0007669"/>
    <property type="project" value="UniProtKB-KW"/>
</dbReference>
<feature type="transmembrane region" description="Helical" evidence="10">
    <location>
        <begin position="118"/>
        <end position="138"/>
    </location>
</feature>
<evidence type="ECO:0000259" key="12">
    <source>
        <dbReference type="Pfam" id="PF07730"/>
    </source>
</evidence>
<dbReference type="GO" id="GO:0016020">
    <property type="term" value="C:membrane"/>
    <property type="evidence" value="ECO:0007669"/>
    <property type="project" value="InterPro"/>
</dbReference>
<feature type="region of interest" description="Disordered" evidence="9">
    <location>
        <begin position="1"/>
        <end position="60"/>
    </location>
</feature>
<dbReference type="Pfam" id="PF07730">
    <property type="entry name" value="HisKA_3"/>
    <property type="match status" value="1"/>
</dbReference>
<comment type="caution">
    <text evidence="13">The sequence shown here is derived from an EMBL/GenBank/DDBJ whole genome shotgun (WGS) entry which is preliminary data.</text>
</comment>
<accession>A0A511F9A7</accession>
<evidence type="ECO:0000256" key="7">
    <source>
        <dbReference type="ARBA" id="ARBA00022840"/>
    </source>
</evidence>
<organism evidence="13 14">
    <name type="scientific">Cellulomonas hominis</name>
    <dbReference type="NCBI Taxonomy" id="156981"/>
    <lineage>
        <taxon>Bacteria</taxon>
        <taxon>Bacillati</taxon>
        <taxon>Actinomycetota</taxon>
        <taxon>Actinomycetes</taxon>
        <taxon>Micrococcales</taxon>
        <taxon>Cellulomonadaceae</taxon>
        <taxon>Cellulomonas</taxon>
    </lineage>
</organism>
<dbReference type="PANTHER" id="PTHR24421">
    <property type="entry name" value="NITRATE/NITRITE SENSOR PROTEIN NARX-RELATED"/>
    <property type="match status" value="1"/>
</dbReference>
<dbReference type="CDD" id="cd16917">
    <property type="entry name" value="HATPase_UhpB-NarQ-NarX-like"/>
    <property type="match status" value="1"/>
</dbReference>
<dbReference type="Pfam" id="PF02518">
    <property type="entry name" value="HATPase_c"/>
    <property type="match status" value="1"/>
</dbReference>
<keyword evidence="5" id="KW-0547">Nucleotide-binding</keyword>
<evidence type="ECO:0000256" key="6">
    <source>
        <dbReference type="ARBA" id="ARBA00022777"/>
    </source>
</evidence>
<proteinExistence type="predicted"/>
<keyword evidence="14" id="KW-1185">Reference proteome</keyword>
<feature type="transmembrane region" description="Helical" evidence="10">
    <location>
        <begin position="240"/>
        <end position="257"/>
    </location>
</feature>
<evidence type="ECO:0000256" key="10">
    <source>
        <dbReference type="SAM" id="Phobius"/>
    </source>
</evidence>
<dbReference type="EMBL" id="BJVQ01000007">
    <property type="protein sequence ID" value="GEL45795.1"/>
    <property type="molecule type" value="Genomic_DNA"/>
</dbReference>
<feature type="domain" description="Histidine kinase/HSP90-like ATPase" evidence="11">
    <location>
        <begin position="398"/>
        <end position="531"/>
    </location>
</feature>
<feature type="compositionally biased region" description="Pro residues" evidence="9">
    <location>
        <begin position="483"/>
        <end position="496"/>
    </location>
</feature>
<dbReference type="GO" id="GO:0000155">
    <property type="term" value="F:phosphorelay sensor kinase activity"/>
    <property type="evidence" value="ECO:0007669"/>
    <property type="project" value="InterPro"/>
</dbReference>
<dbReference type="EC" id="2.7.13.3" evidence="2"/>
<protein>
    <recommendedName>
        <fullName evidence="2">histidine kinase</fullName>
        <ecNumber evidence="2">2.7.13.3</ecNumber>
    </recommendedName>
</protein>
<evidence type="ECO:0000256" key="5">
    <source>
        <dbReference type="ARBA" id="ARBA00022741"/>
    </source>
</evidence>
<evidence type="ECO:0000313" key="14">
    <source>
        <dbReference type="Proteomes" id="UP000321723"/>
    </source>
</evidence>
<dbReference type="Proteomes" id="UP000321723">
    <property type="component" value="Unassembled WGS sequence"/>
</dbReference>
<keyword evidence="3" id="KW-0597">Phosphoprotein</keyword>